<keyword evidence="1" id="KW-0812">Transmembrane</keyword>
<proteinExistence type="predicted"/>
<organism evidence="3 4">
    <name type="scientific">Mameliella alba</name>
    <dbReference type="NCBI Taxonomy" id="561184"/>
    <lineage>
        <taxon>Bacteria</taxon>
        <taxon>Pseudomonadati</taxon>
        <taxon>Pseudomonadota</taxon>
        <taxon>Alphaproteobacteria</taxon>
        <taxon>Rhodobacterales</taxon>
        <taxon>Roseobacteraceae</taxon>
        <taxon>Mameliella</taxon>
    </lineage>
</organism>
<feature type="transmembrane region" description="Helical" evidence="1">
    <location>
        <begin position="261"/>
        <end position="283"/>
    </location>
</feature>
<accession>A0A0B3RTG6</accession>
<dbReference type="RefSeq" id="WP_043144818.1">
    <property type="nucleotide sequence ID" value="NZ_JSUQ01000018.1"/>
</dbReference>
<keyword evidence="1" id="KW-0472">Membrane</keyword>
<protein>
    <submittedName>
        <fullName evidence="3">Tricarboxylate transport protein TctA</fullName>
    </submittedName>
</protein>
<dbReference type="EMBL" id="JSUQ01000018">
    <property type="protein sequence ID" value="KHQ51322.1"/>
    <property type="molecule type" value="Genomic_DNA"/>
</dbReference>
<dbReference type="Pfam" id="PF01970">
    <property type="entry name" value="TctA"/>
    <property type="match status" value="1"/>
</dbReference>
<evidence type="ECO:0000256" key="1">
    <source>
        <dbReference type="SAM" id="Phobius"/>
    </source>
</evidence>
<dbReference type="PANTHER" id="PTHR35342">
    <property type="entry name" value="TRICARBOXYLIC TRANSPORT PROTEIN"/>
    <property type="match status" value="1"/>
</dbReference>
<feature type="transmembrane region" description="Helical" evidence="1">
    <location>
        <begin position="323"/>
        <end position="344"/>
    </location>
</feature>
<name>A0A0B3RTG6_9RHOB</name>
<dbReference type="InterPro" id="IPR002823">
    <property type="entry name" value="DUF112_TM"/>
</dbReference>
<sequence>MDFFSNIGLGFSVALSLTNIFYCFLGALLGTLVGVIPGLGVLAAISMLFPLTFHLEPTTALIMLAGIWYGTTYGGSTASILLNLPGTPANAVTCLDGYPMAKQGRGGVALFMTTVASFFGASFGIILLTLFTPIIAEYALQFGSAEYFALMLMGLVAASTISEGSAIKGLAMVVLGIIIGLVGMDTQSATVRFSFGILGLLEGVSLIALAMGVFGVAEIIMSVRRVKTADIDPESLKLKAIKPSRDEMRRSWFPMLRGSSMGSFFGTLPGTGPSIAAFLSYAIEKRISRTPERFGKGAIEGIMAPEAANNAADQTAFIPTLSLGVPGSATMALMLGVLMIHGVAPGPNLISSQPELFWGLIMSFWVGNLILLLLNIPLIGVWVRMLTIPYHILFPAVLAFICIGAFTSGFSPLNVWMVFAFGVLGYLMRIFHFPGAPLLLGFVLGPLMEEHFRRAMVLSRGDFMTFFERPISATIMALTGLVLIWGVVSAERNRKRQLLSEGEVDHTPEATDRPI</sequence>
<dbReference type="STRING" id="561184.SAMN05216376_11331"/>
<feature type="transmembrane region" description="Helical" evidence="1">
    <location>
        <begin position="466"/>
        <end position="488"/>
    </location>
</feature>
<evidence type="ECO:0000313" key="3">
    <source>
        <dbReference type="EMBL" id="KHQ51322.1"/>
    </source>
</evidence>
<feature type="transmembrane region" description="Helical" evidence="1">
    <location>
        <begin position="7"/>
        <end position="29"/>
    </location>
</feature>
<dbReference type="Proteomes" id="UP000030960">
    <property type="component" value="Unassembled WGS sequence"/>
</dbReference>
<feature type="transmembrane region" description="Helical" evidence="1">
    <location>
        <begin position="60"/>
        <end position="82"/>
    </location>
</feature>
<dbReference type="PATRIC" id="fig|1515334.3.peg.4136"/>
<feature type="transmembrane region" description="Helical" evidence="1">
    <location>
        <begin position="195"/>
        <end position="217"/>
    </location>
</feature>
<feature type="transmembrane region" description="Helical" evidence="1">
    <location>
        <begin position="356"/>
        <end position="383"/>
    </location>
</feature>
<evidence type="ECO:0000259" key="2">
    <source>
        <dbReference type="Pfam" id="PF01970"/>
    </source>
</evidence>
<dbReference type="OrthoDB" id="9791872at2"/>
<dbReference type="AlphaFoldDB" id="A0A0B3RTG6"/>
<evidence type="ECO:0000313" key="4">
    <source>
        <dbReference type="Proteomes" id="UP000030960"/>
    </source>
</evidence>
<keyword evidence="4" id="KW-1185">Reference proteome</keyword>
<keyword evidence="1" id="KW-1133">Transmembrane helix</keyword>
<reference evidence="3 4" key="1">
    <citation type="submission" date="2014-10" db="EMBL/GenBank/DDBJ databases">
        <title>Genome sequence of Ponticoccus sp. strain UMTAT08 isolated from clonal culture of toxic dinoflagellate Alexandrium tamiyavanichii.</title>
        <authorList>
            <person name="Gan H.Y."/>
            <person name="Muhd D.-D."/>
            <person name="Mohd Noor M.E."/>
            <person name="Yeong Y.S."/>
            <person name="Usup G."/>
        </authorList>
    </citation>
    <scope>NUCLEOTIDE SEQUENCE [LARGE SCALE GENOMIC DNA]</scope>
    <source>
        <strain evidence="3 4">UMTAT08</strain>
    </source>
</reference>
<feature type="transmembrane region" description="Helical" evidence="1">
    <location>
        <begin position="165"/>
        <end position="183"/>
    </location>
</feature>
<feature type="transmembrane region" description="Helical" evidence="1">
    <location>
        <begin position="35"/>
        <end position="53"/>
    </location>
</feature>
<feature type="transmembrane region" description="Helical" evidence="1">
    <location>
        <begin position="138"/>
        <end position="159"/>
    </location>
</feature>
<dbReference type="PANTHER" id="PTHR35342:SF5">
    <property type="entry name" value="TRICARBOXYLIC TRANSPORT PROTEIN"/>
    <property type="match status" value="1"/>
</dbReference>
<feature type="transmembrane region" description="Helical" evidence="1">
    <location>
        <begin position="108"/>
        <end position="131"/>
    </location>
</feature>
<feature type="transmembrane region" description="Helical" evidence="1">
    <location>
        <begin position="390"/>
        <end position="410"/>
    </location>
</feature>
<gene>
    <name evidence="3" type="ORF">OA50_04103</name>
</gene>
<feature type="domain" description="DUF112" evidence="2">
    <location>
        <begin position="20"/>
        <end position="440"/>
    </location>
</feature>
<comment type="caution">
    <text evidence="3">The sequence shown here is derived from an EMBL/GenBank/DDBJ whole genome shotgun (WGS) entry which is preliminary data.</text>
</comment>
<feature type="transmembrane region" description="Helical" evidence="1">
    <location>
        <begin position="416"/>
        <end position="445"/>
    </location>
</feature>